<comment type="caution">
    <text evidence="2">The sequence shown here is derived from an EMBL/GenBank/DDBJ whole genome shotgun (WGS) entry which is preliminary data.</text>
</comment>
<keyword evidence="1" id="KW-0732">Signal</keyword>
<name>A0ABV3P2A4_9ACTN</name>
<dbReference type="PROSITE" id="PS51257">
    <property type="entry name" value="PROKAR_LIPOPROTEIN"/>
    <property type="match status" value="1"/>
</dbReference>
<feature type="chain" id="PRO_5045335853" evidence="1">
    <location>
        <begin position="24"/>
        <end position="181"/>
    </location>
</feature>
<keyword evidence="3" id="KW-1185">Reference proteome</keyword>
<dbReference type="Proteomes" id="UP001555826">
    <property type="component" value="Unassembled WGS sequence"/>
</dbReference>
<protein>
    <submittedName>
        <fullName evidence="2">Uncharacterized protein</fullName>
    </submittedName>
</protein>
<feature type="signal peptide" evidence="1">
    <location>
        <begin position="1"/>
        <end position="23"/>
    </location>
</feature>
<reference evidence="2 3" key="1">
    <citation type="submission" date="2024-07" db="EMBL/GenBank/DDBJ databases">
        <authorList>
            <person name="Thanompreechachai J."/>
            <person name="Duangmal K."/>
        </authorList>
    </citation>
    <scope>NUCLEOTIDE SEQUENCE [LARGE SCALE GENOMIC DNA]</scope>
    <source>
        <strain evidence="2 3">KCTC 19886</strain>
    </source>
</reference>
<dbReference type="EMBL" id="JBFNQN010000002">
    <property type="protein sequence ID" value="MEW9263759.1"/>
    <property type="molecule type" value="Genomic_DNA"/>
</dbReference>
<evidence type="ECO:0000313" key="3">
    <source>
        <dbReference type="Proteomes" id="UP001555826"/>
    </source>
</evidence>
<organism evidence="2 3">
    <name type="scientific">Kineococcus endophyticus</name>
    <dbReference type="NCBI Taxonomy" id="1181883"/>
    <lineage>
        <taxon>Bacteria</taxon>
        <taxon>Bacillati</taxon>
        <taxon>Actinomycetota</taxon>
        <taxon>Actinomycetes</taxon>
        <taxon>Kineosporiales</taxon>
        <taxon>Kineosporiaceae</taxon>
        <taxon>Kineococcus</taxon>
    </lineage>
</organism>
<accession>A0ABV3P2A4</accession>
<evidence type="ECO:0000256" key="1">
    <source>
        <dbReference type="SAM" id="SignalP"/>
    </source>
</evidence>
<evidence type="ECO:0000313" key="2">
    <source>
        <dbReference type="EMBL" id="MEW9263759.1"/>
    </source>
</evidence>
<proteinExistence type="predicted"/>
<gene>
    <name evidence="2" type="ORF">AB1207_03280</name>
</gene>
<sequence>MIRRGAAVGAVVLVLVAGCSAGAAPDGRHDAQVGTPPVSDHRAELAHDGEVLGQVFQVPADAVGVSRTQVPTGSDTPDGWQVEGFTSVTGADLVPVGAHQVHVACVGTGSLTVLTRPAAGTTASPSPASAPVDPQASSVVGCAPDGVVDVHDLTVAAEDPGVETVVRPAEGTVAVLGYALT</sequence>
<dbReference type="RefSeq" id="WP_367636352.1">
    <property type="nucleotide sequence ID" value="NZ_JBFNQN010000002.1"/>
</dbReference>